<sequence length="56" mass="6640">MRESLEEKFKKFCDRADIKLLYFDKEDCVTLEALGLNVLVNSKLFKTLKKNNIEEK</sequence>
<dbReference type="RefSeq" id="WP_242979222.1">
    <property type="nucleotide sequence ID" value="NZ_UAWO01000008.1"/>
</dbReference>
<proteinExistence type="predicted"/>
<dbReference type="EMBL" id="UAWO01000008">
    <property type="protein sequence ID" value="SQC85585.1"/>
    <property type="molecule type" value="Genomic_DNA"/>
</dbReference>
<evidence type="ECO:0000313" key="2">
    <source>
        <dbReference type="Proteomes" id="UP000250234"/>
    </source>
</evidence>
<reference evidence="1 2" key="1">
    <citation type="submission" date="2018-06" db="EMBL/GenBank/DDBJ databases">
        <authorList>
            <consortium name="Pathogen Informatics"/>
            <person name="Doyle S."/>
        </authorList>
    </citation>
    <scope>NUCLEOTIDE SEQUENCE [LARGE SCALE GENOMIC DNA]</scope>
    <source>
        <strain evidence="1 2">NCTC8081</strain>
    </source>
</reference>
<dbReference type="Proteomes" id="UP000250234">
    <property type="component" value="Unassembled WGS sequence"/>
</dbReference>
<organism evidence="1 2">
    <name type="scientific">Clostridium perfringens</name>
    <dbReference type="NCBI Taxonomy" id="1502"/>
    <lineage>
        <taxon>Bacteria</taxon>
        <taxon>Bacillati</taxon>
        <taxon>Bacillota</taxon>
        <taxon>Clostridia</taxon>
        <taxon>Eubacteriales</taxon>
        <taxon>Clostridiaceae</taxon>
        <taxon>Clostridium</taxon>
    </lineage>
</organism>
<protein>
    <submittedName>
        <fullName evidence="1">Uncharacterized protein</fullName>
    </submittedName>
</protein>
<gene>
    <name evidence="1" type="ORF">NCTC8081_03382</name>
</gene>
<name>A0A2X3IS72_CLOPF</name>
<accession>A0A2X3IS72</accession>
<evidence type="ECO:0000313" key="1">
    <source>
        <dbReference type="EMBL" id="SQC85585.1"/>
    </source>
</evidence>
<dbReference type="AlphaFoldDB" id="A0A2X3IS72"/>